<dbReference type="InterPro" id="IPR036236">
    <property type="entry name" value="Znf_C2H2_sf"/>
</dbReference>
<evidence type="ECO:0000313" key="16">
    <source>
        <dbReference type="Proteomes" id="UP000008810"/>
    </source>
</evidence>
<dbReference type="PROSITE" id="PS50157">
    <property type="entry name" value="ZINC_FINGER_C2H2_2"/>
    <property type="match status" value="1"/>
</dbReference>
<keyword evidence="6" id="KW-0010">Activator</keyword>
<feature type="region of interest" description="Disordered" evidence="12">
    <location>
        <begin position="512"/>
        <end position="533"/>
    </location>
</feature>
<dbReference type="RefSeq" id="XP_003578615.1">
    <property type="nucleotide sequence ID" value="XM_003578567.4"/>
</dbReference>
<dbReference type="Pfam" id="PF22992">
    <property type="entry name" value="C2CH-4th_BIRD-IDD"/>
    <property type="match status" value="1"/>
</dbReference>
<feature type="region of interest" description="Disordered" evidence="12">
    <location>
        <begin position="319"/>
        <end position="346"/>
    </location>
</feature>
<dbReference type="Proteomes" id="UP000008810">
    <property type="component" value="Chromosome 4"/>
</dbReference>
<evidence type="ECO:0000313" key="14">
    <source>
        <dbReference type="EMBL" id="KQJ91415.1"/>
    </source>
</evidence>
<proteinExistence type="predicted"/>
<evidence type="ECO:0000256" key="6">
    <source>
        <dbReference type="ARBA" id="ARBA00023159"/>
    </source>
</evidence>
<dbReference type="EnsemblPlants" id="KQJ91417">
    <property type="protein sequence ID" value="KQJ91417"/>
    <property type="gene ID" value="BRADI_4g37540v3"/>
</dbReference>
<feature type="compositionally biased region" description="Low complexity" evidence="12">
    <location>
        <begin position="430"/>
        <end position="441"/>
    </location>
</feature>
<dbReference type="OrthoDB" id="6354171at2759"/>
<dbReference type="STRING" id="15368.I1ISN8"/>
<evidence type="ECO:0000256" key="11">
    <source>
        <dbReference type="PROSITE-ProRule" id="PRU00042"/>
    </source>
</evidence>
<dbReference type="InterPro" id="IPR055185">
    <property type="entry name" value="C2CH-4th_BIRD-IDD"/>
</dbReference>
<dbReference type="PROSITE" id="PS00028">
    <property type="entry name" value="ZINC_FINGER_C2H2_1"/>
    <property type="match status" value="1"/>
</dbReference>
<keyword evidence="1" id="KW-0479">Metal-binding</keyword>
<dbReference type="Gene3D" id="3.30.160.60">
    <property type="entry name" value="Classic Zinc Finger"/>
    <property type="match status" value="2"/>
</dbReference>
<dbReference type="InterPro" id="IPR055187">
    <property type="entry name" value="C2CH-3rd_BIRD-IDD"/>
</dbReference>
<dbReference type="RefSeq" id="XP_024319043.1">
    <property type="nucleotide sequence ID" value="XM_024463275.1"/>
</dbReference>
<dbReference type="InterPro" id="IPR013087">
    <property type="entry name" value="Znf_C2H2_type"/>
</dbReference>
<evidence type="ECO:0000256" key="9">
    <source>
        <dbReference type="ARBA" id="ARBA00072973"/>
    </source>
</evidence>
<evidence type="ECO:0000256" key="5">
    <source>
        <dbReference type="ARBA" id="ARBA00023015"/>
    </source>
</evidence>
<evidence type="ECO:0000256" key="4">
    <source>
        <dbReference type="ARBA" id="ARBA00022833"/>
    </source>
</evidence>
<dbReference type="FunFam" id="3.30.160.60:FF:000131">
    <property type="entry name" value="protein indeterminate-domain 5, chloroplastic-like"/>
    <property type="match status" value="1"/>
</dbReference>
<protein>
    <recommendedName>
        <fullName evidence="9">Protein EARLY HEADING DATE 2</fullName>
    </recommendedName>
    <alternativeName>
        <fullName evidence="10">Protein RICE INDETERMINATE 1</fullName>
    </alternativeName>
</protein>
<evidence type="ECO:0000256" key="3">
    <source>
        <dbReference type="ARBA" id="ARBA00022771"/>
    </source>
</evidence>
<feature type="compositionally biased region" description="Low complexity" evidence="12">
    <location>
        <begin position="324"/>
        <end position="346"/>
    </location>
</feature>
<dbReference type="AlphaFoldDB" id="I1ISN8"/>
<dbReference type="Gramene" id="KQJ91415">
    <property type="protein sequence ID" value="KQJ91415"/>
    <property type="gene ID" value="BRADI_4g37540v3"/>
</dbReference>
<dbReference type="Pfam" id="PF12874">
    <property type="entry name" value="zf-met"/>
    <property type="match status" value="1"/>
</dbReference>
<evidence type="ECO:0000256" key="2">
    <source>
        <dbReference type="ARBA" id="ARBA00022737"/>
    </source>
</evidence>
<dbReference type="SUPFAM" id="SSF57667">
    <property type="entry name" value="beta-beta-alpha zinc fingers"/>
    <property type="match status" value="1"/>
</dbReference>
<organism evidence="15">
    <name type="scientific">Brachypodium distachyon</name>
    <name type="common">Purple false brome</name>
    <name type="synonym">Trachynia distachya</name>
    <dbReference type="NCBI Taxonomy" id="15368"/>
    <lineage>
        <taxon>Eukaryota</taxon>
        <taxon>Viridiplantae</taxon>
        <taxon>Streptophyta</taxon>
        <taxon>Embryophyta</taxon>
        <taxon>Tracheophyta</taxon>
        <taxon>Spermatophyta</taxon>
        <taxon>Magnoliopsida</taxon>
        <taxon>Liliopsida</taxon>
        <taxon>Poales</taxon>
        <taxon>Poaceae</taxon>
        <taxon>BOP clade</taxon>
        <taxon>Pooideae</taxon>
        <taxon>Stipodae</taxon>
        <taxon>Brachypodieae</taxon>
        <taxon>Brachypodium</taxon>
    </lineage>
</organism>
<dbReference type="OMA" id="HEAHFHE"/>
<reference evidence="14" key="2">
    <citation type="submission" date="2017-06" db="EMBL/GenBank/DDBJ databases">
        <title>WGS assembly of Brachypodium distachyon.</title>
        <authorList>
            <consortium name="The International Brachypodium Initiative"/>
            <person name="Lucas S."/>
            <person name="Harmon-Smith M."/>
            <person name="Lail K."/>
            <person name="Tice H."/>
            <person name="Grimwood J."/>
            <person name="Bruce D."/>
            <person name="Barry K."/>
            <person name="Shu S."/>
            <person name="Lindquist E."/>
            <person name="Wang M."/>
            <person name="Pitluck S."/>
            <person name="Vogel J.P."/>
            <person name="Garvin D.F."/>
            <person name="Mockler T.C."/>
            <person name="Schmutz J."/>
            <person name="Rokhsar D."/>
            <person name="Bevan M.W."/>
        </authorList>
    </citation>
    <scope>NUCLEOTIDE SEQUENCE</scope>
    <source>
        <strain evidence="14">Bd21</strain>
    </source>
</reference>
<feature type="region of interest" description="Disordered" evidence="12">
    <location>
        <begin position="18"/>
        <end position="51"/>
    </location>
</feature>
<dbReference type="InterPro" id="IPR055186">
    <property type="entry name" value="C2H2-2nd_BIRD-IDD"/>
</dbReference>
<feature type="region of interest" description="Disordered" evidence="12">
    <location>
        <begin position="423"/>
        <end position="464"/>
    </location>
</feature>
<dbReference type="RefSeq" id="XP_010238483.1">
    <property type="nucleotide sequence ID" value="XM_010240181.3"/>
</dbReference>
<evidence type="ECO:0000256" key="10">
    <source>
        <dbReference type="ARBA" id="ARBA00083437"/>
    </source>
</evidence>
<reference evidence="15" key="3">
    <citation type="submission" date="2018-08" db="UniProtKB">
        <authorList>
            <consortium name="EnsemblPlants"/>
        </authorList>
    </citation>
    <scope>IDENTIFICATION</scope>
    <source>
        <strain evidence="15">cv. Bd21</strain>
    </source>
</reference>
<dbReference type="GeneID" id="100834360"/>
<dbReference type="GO" id="GO:0003700">
    <property type="term" value="F:DNA-binding transcription factor activity"/>
    <property type="evidence" value="ECO:0000318"/>
    <property type="project" value="GO_Central"/>
</dbReference>
<dbReference type="Gramene" id="KQJ91416">
    <property type="protein sequence ID" value="KQJ91416"/>
    <property type="gene ID" value="BRADI_4g37540v3"/>
</dbReference>
<evidence type="ECO:0000259" key="13">
    <source>
        <dbReference type="PROSITE" id="PS50157"/>
    </source>
</evidence>
<evidence type="ECO:0000256" key="1">
    <source>
        <dbReference type="ARBA" id="ARBA00022723"/>
    </source>
</evidence>
<comment type="function">
    <text evidence="8">Transcription activator that acts as a flowering master switch in both long and short days, independently of the circadian clock. Promotes flowering upstream of HD1 by up-regulating FTL1, FTL4, FTL5, FTL6, EHD1, HD3A and RFT1. Seems to repress FTL11 expression. May recognize the consensus motif 5'-TTTGTCGTAAT-3' in target gene promoters.</text>
</comment>
<sequence>MAAASSAHFFGLADTQMQPAVSNSVQPQPPAAAPAPKKKRNQPGNPNPDAEVIALSPRSLMATNRFVCEVCNKGFQREQNLQLHRRGHNLPWKLKQKNPKETRRRVYLCPEPTCVHHDPARALGDLTGIKKHYCRKHGEKKWKCDKCAKRYAVQSDWKAHSKTCGTREYRCDCGTLFSRRDSFITHRAFCDALAQESARMPPIGAGLYGGSGNMQALGLSGMSPQMPSGFVPDQAGSGQSSDVLHLGGGNGAAQFEHIMGTSSAAGSSMFRPSQASSPFYLGGAQEFAEDSHRSHGHGGGSSLLHGKPAAAFHGLMQLPDQHQGSSSSNNSNNNNGGSNNSNLLNLGFFPGNGQDARFVFQNQFNSNGNANGNGENGLLGGIGIGAGGSFPSIFNNNSSEPSGGLPQMSATALLQKAAQMGATTSSHNVGGSAASSLLRGAGSRGDQGGSSSSSAAAMSERQHQQSFQNLIMNSLASGGGGVFPGVDDGKLSTRDFLGVGAGMVQAGMSAMGPPRRQGAAGLHIGSLDPAEMK</sequence>
<keyword evidence="2" id="KW-0677">Repeat</keyword>
<keyword evidence="4" id="KW-0862">Zinc</keyword>
<dbReference type="FunFam" id="3.30.160.60:FF:000554">
    <property type="entry name" value="protein indeterminate-domain 12-like"/>
    <property type="match status" value="1"/>
</dbReference>
<dbReference type="PANTHER" id="PTHR10593">
    <property type="entry name" value="SERINE/THREONINE-PROTEIN KINASE RIO"/>
    <property type="match status" value="1"/>
</dbReference>
<dbReference type="HOGENOM" id="CLU_014578_3_0_1"/>
<keyword evidence="3 11" id="KW-0863">Zinc-finger</keyword>
<evidence type="ECO:0000256" key="7">
    <source>
        <dbReference type="ARBA" id="ARBA00023163"/>
    </source>
</evidence>
<dbReference type="SMART" id="SM00355">
    <property type="entry name" value="ZnF_C2H2"/>
    <property type="match status" value="3"/>
</dbReference>
<dbReference type="GO" id="GO:0008270">
    <property type="term" value="F:zinc ion binding"/>
    <property type="evidence" value="ECO:0007669"/>
    <property type="project" value="UniProtKB-KW"/>
</dbReference>
<reference evidence="14 15" key="1">
    <citation type="journal article" date="2010" name="Nature">
        <title>Genome sequencing and analysis of the model grass Brachypodium distachyon.</title>
        <authorList>
            <consortium name="International Brachypodium Initiative"/>
        </authorList>
    </citation>
    <scope>NUCLEOTIDE SEQUENCE [LARGE SCALE GENOMIC DNA]</scope>
    <source>
        <strain evidence="14">Bd21</strain>
        <strain evidence="15">cv. Bd21</strain>
    </source>
</reference>
<dbReference type="KEGG" id="bdi:100834360"/>
<dbReference type="eggNOG" id="KOG1721">
    <property type="taxonomic scope" value="Eukaryota"/>
</dbReference>
<keyword evidence="16" id="KW-1185">Reference proteome</keyword>
<dbReference type="Gramene" id="KQJ91417">
    <property type="protein sequence ID" value="KQJ91417"/>
    <property type="gene ID" value="BRADI_4g37540v3"/>
</dbReference>
<dbReference type="PANTHER" id="PTHR10593:SF214">
    <property type="entry name" value="PROTEIN INDETERMINATE-DOMAIN 5, CHLOROPLASTIC"/>
    <property type="match status" value="1"/>
</dbReference>
<feature type="compositionally biased region" description="Low complexity" evidence="12">
    <location>
        <begin position="449"/>
        <end position="459"/>
    </location>
</feature>
<evidence type="ECO:0000256" key="12">
    <source>
        <dbReference type="SAM" id="MobiDB-lite"/>
    </source>
</evidence>
<keyword evidence="7" id="KW-0804">Transcription</keyword>
<dbReference type="EnsemblPlants" id="KQJ91415">
    <property type="protein sequence ID" value="KQJ91415"/>
    <property type="gene ID" value="BRADI_4g37540v3"/>
</dbReference>
<dbReference type="GO" id="GO:0005634">
    <property type="term" value="C:nucleus"/>
    <property type="evidence" value="ECO:0000318"/>
    <property type="project" value="GO_Central"/>
</dbReference>
<gene>
    <name evidence="15" type="primary">LOC100834360</name>
    <name evidence="14" type="ORF">BRADI_4g37540v3</name>
</gene>
<feature type="domain" description="C2H2-type" evidence="13">
    <location>
        <begin position="66"/>
        <end position="88"/>
    </location>
</feature>
<accession>I1ISN8</accession>
<dbReference type="InterPro" id="IPR031140">
    <property type="entry name" value="IDD1-16"/>
</dbReference>
<dbReference type="EMBL" id="CM000883">
    <property type="protein sequence ID" value="KQJ91417.1"/>
    <property type="molecule type" value="Genomic_DNA"/>
</dbReference>
<dbReference type="EMBL" id="CM000883">
    <property type="protein sequence ID" value="KQJ91416.1"/>
    <property type="molecule type" value="Genomic_DNA"/>
</dbReference>
<dbReference type="Pfam" id="PF22995">
    <property type="entry name" value="C2CH-3rd_BIRD-IDD"/>
    <property type="match status" value="1"/>
</dbReference>
<dbReference type="EMBL" id="CM000883">
    <property type="protein sequence ID" value="KQJ91415.1"/>
    <property type="molecule type" value="Genomic_DNA"/>
</dbReference>
<dbReference type="Pfam" id="PF22996">
    <property type="entry name" value="C2H2-2nd_BIRD-IDD"/>
    <property type="match status" value="1"/>
</dbReference>
<name>I1ISN8_BRADI</name>
<keyword evidence="5" id="KW-0805">Transcription regulation</keyword>
<dbReference type="EnsemblPlants" id="KQJ91416">
    <property type="protein sequence ID" value="KQJ91416"/>
    <property type="gene ID" value="BRADI_4g37540v3"/>
</dbReference>
<evidence type="ECO:0000256" key="8">
    <source>
        <dbReference type="ARBA" id="ARBA00059785"/>
    </source>
</evidence>
<evidence type="ECO:0000313" key="15">
    <source>
        <dbReference type="EnsemblPlants" id="KQJ91417"/>
    </source>
</evidence>